<dbReference type="Gene3D" id="3.40.50.410">
    <property type="entry name" value="von Willebrand factor, type A domain"/>
    <property type="match status" value="1"/>
</dbReference>
<evidence type="ECO:0000259" key="1">
    <source>
        <dbReference type="PROSITE" id="PS50234"/>
    </source>
</evidence>
<proteinExistence type="predicted"/>
<dbReference type="Proteomes" id="UP000274131">
    <property type="component" value="Unassembled WGS sequence"/>
</dbReference>
<dbReference type="InterPro" id="IPR016186">
    <property type="entry name" value="C-type_lectin-like/link_sf"/>
</dbReference>
<dbReference type="WBParaSite" id="EVEC_0001243901-mRNA-1">
    <property type="protein sequence ID" value="EVEC_0001243901-mRNA-1"/>
    <property type="gene ID" value="EVEC_0001243901"/>
</dbReference>
<evidence type="ECO:0000313" key="2">
    <source>
        <dbReference type="EMBL" id="VDD96888.1"/>
    </source>
</evidence>
<protein>
    <submittedName>
        <fullName evidence="4">VWFA domain-containing protein</fullName>
    </submittedName>
</protein>
<dbReference type="Gene3D" id="3.10.100.10">
    <property type="entry name" value="Mannose-Binding Protein A, subunit A"/>
    <property type="match status" value="1"/>
</dbReference>
<dbReference type="InterPro" id="IPR016187">
    <property type="entry name" value="CTDL_fold"/>
</dbReference>
<organism evidence="4">
    <name type="scientific">Enterobius vermicularis</name>
    <name type="common">Human pinworm</name>
    <dbReference type="NCBI Taxonomy" id="51028"/>
    <lineage>
        <taxon>Eukaryota</taxon>
        <taxon>Metazoa</taxon>
        <taxon>Ecdysozoa</taxon>
        <taxon>Nematoda</taxon>
        <taxon>Chromadorea</taxon>
        <taxon>Rhabditida</taxon>
        <taxon>Spirurina</taxon>
        <taxon>Oxyuridomorpha</taxon>
        <taxon>Oxyuroidea</taxon>
        <taxon>Oxyuridae</taxon>
        <taxon>Enterobius</taxon>
    </lineage>
</organism>
<dbReference type="CDD" id="cd00037">
    <property type="entry name" value="CLECT"/>
    <property type="match status" value="1"/>
</dbReference>
<dbReference type="SUPFAM" id="SSF56436">
    <property type="entry name" value="C-type lectin-like"/>
    <property type="match status" value="1"/>
</dbReference>
<dbReference type="PANTHER" id="PTHR31024">
    <property type="entry name" value="C-TYPE LECTIN"/>
    <property type="match status" value="1"/>
</dbReference>
<reference evidence="4" key="1">
    <citation type="submission" date="2017-02" db="UniProtKB">
        <authorList>
            <consortium name="WormBaseParasite"/>
        </authorList>
    </citation>
    <scope>IDENTIFICATION</scope>
</reference>
<reference evidence="2 3" key="2">
    <citation type="submission" date="2018-10" db="EMBL/GenBank/DDBJ databases">
        <authorList>
            <consortium name="Pathogen Informatics"/>
        </authorList>
    </citation>
    <scope>NUCLEOTIDE SEQUENCE [LARGE SCALE GENOMIC DNA]</scope>
</reference>
<name>A0A0N4VN93_ENTVE</name>
<dbReference type="PANTHER" id="PTHR31024:SF3">
    <property type="entry name" value="C-TYPE LECTIN-RELATED"/>
    <property type="match status" value="1"/>
</dbReference>
<dbReference type="OrthoDB" id="5862648at2759"/>
<evidence type="ECO:0000313" key="3">
    <source>
        <dbReference type="Proteomes" id="UP000274131"/>
    </source>
</evidence>
<dbReference type="SUPFAM" id="SSF53300">
    <property type="entry name" value="vWA-like"/>
    <property type="match status" value="2"/>
</dbReference>
<evidence type="ECO:0000313" key="4">
    <source>
        <dbReference type="WBParaSite" id="EVEC_0001243901-mRNA-1"/>
    </source>
</evidence>
<dbReference type="InterPro" id="IPR002035">
    <property type="entry name" value="VWF_A"/>
</dbReference>
<keyword evidence="3" id="KW-1185">Reference proteome</keyword>
<dbReference type="InterPro" id="IPR036465">
    <property type="entry name" value="vWFA_dom_sf"/>
</dbReference>
<dbReference type="PROSITE" id="PS50234">
    <property type="entry name" value="VWFA"/>
    <property type="match status" value="1"/>
</dbReference>
<dbReference type="EMBL" id="UXUI01012432">
    <property type="protein sequence ID" value="VDD96888.1"/>
    <property type="molecule type" value="Genomic_DNA"/>
</dbReference>
<accession>A0A0N4VN93</accession>
<dbReference type="AlphaFoldDB" id="A0A0N4VN93"/>
<gene>
    <name evidence="2" type="ORF">EVEC_LOCUS11639</name>
</gene>
<sequence>MILITDGEDSTNVRVEHILAWENDIEVYALGVTNAVNYEELVNATGDPSKVLSVSNYEGLASALRNVCQTINPPEPVPVSTTCGCDKVSQMKQNNYWLDMIFVIDTSDGVSSQDFVWAKVIADLETRSSAEMIGIIKNKFVCQGGQEVDVQKGLELAHDMILREEKARRRLNVKKVVVLLSTRSTDCHLNKAKLLKSKIADNETRVICQLVSVMESEMTTIIAGGVRLVGTEEYPYIDITTKCNTLENNRDMSKQMMRALCRANCYCPDDYTQLTKNSDNCVKYAECYHVNSFSLPQQMAKSTCEELGGTLPNIVSSEKEEFINELHKTAGFFPFWTDATCLTAENCSYTGWFTGSCDDFMTDRFFTCQVPACSVERYCEESLRRNKVAS</sequence>
<feature type="domain" description="VWFA" evidence="1">
    <location>
        <begin position="1"/>
        <end position="67"/>
    </location>
</feature>